<sequence length="464" mass="50768">MNRSYILRFGWIIGSLAVSRKSVPKYLHLAKDLAALEDAECDSEVGLGRLRSYQGEGEELCTSGNSDASASFRCTAKWTKRSQTEAESGDYLCRGKGMKILLPQAGSKEPLQLYGQEGGCNWKLQHLQLDFFLWEGRDLKLDLRNGPTDAACDEDMGSSPVLLFSDEPSFWNPFISQAQVLMGYVSLAALDLDPKSLRMVVAVDEEDCCGAKAPLMGLLQGLFSQAGPSIRRKEKPQMICSNDVIVPTGGRNSFVRKNAGKEDPWASKCRNSPLVRGYGSFVRESFNVTSNPVQASTWRIALLSRKANSDHTGKFNREMTNVEEVVTGLKANGTEEAPTSLLEVAALQRSLESQGAQVTVLEMEALPIVDQVRAIANTDLLISAHSAALSWMMALPPCAQVLEICAAGNFQFINYAKLAGVEHHCVGPHIAWGTRTFKAPVSEMVRDALAAKERRDQCLQSVVS</sequence>
<evidence type="ECO:0000259" key="8">
    <source>
        <dbReference type="Pfam" id="PF04577"/>
    </source>
</evidence>
<comment type="subcellular location">
    <subcellularLocation>
        <location evidence="1">Membrane</location>
        <topology evidence="1">Single-pass membrane protein</topology>
    </subcellularLocation>
</comment>
<organism evidence="9 10">
    <name type="scientific">Symbiodinium natans</name>
    <dbReference type="NCBI Taxonomy" id="878477"/>
    <lineage>
        <taxon>Eukaryota</taxon>
        <taxon>Sar</taxon>
        <taxon>Alveolata</taxon>
        <taxon>Dinophyceae</taxon>
        <taxon>Suessiales</taxon>
        <taxon>Symbiodiniaceae</taxon>
        <taxon>Symbiodinium</taxon>
    </lineage>
</organism>
<keyword evidence="2" id="KW-0328">Glycosyltransferase</keyword>
<accession>A0A812N7X4</accession>
<evidence type="ECO:0000256" key="5">
    <source>
        <dbReference type="ARBA" id="ARBA00022989"/>
    </source>
</evidence>
<dbReference type="GO" id="GO:0016757">
    <property type="term" value="F:glycosyltransferase activity"/>
    <property type="evidence" value="ECO:0007669"/>
    <property type="project" value="UniProtKB-KW"/>
</dbReference>
<feature type="domain" description="Glycosyltransferase 61 catalytic" evidence="8">
    <location>
        <begin position="272"/>
        <end position="401"/>
    </location>
</feature>
<dbReference type="GO" id="GO:0016020">
    <property type="term" value="C:membrane"/>
    <property type="evidence" value="ECO:0007669"/>
    <property type="project" value="UniProtKB-SubCell"/>
</dbReference>
<evidence type="ECO:0000313" key="9">
    <source>
        <dbReference type="EMBL" id="CAE7307108.1"/>
    </source>
</evidence>
<reference evidence="9" key="1">
    <citation type="submission" date="2021-02" db="EMBL/GenBank/DDBJ databases">
        <authorList>
            <person name="Dougan E. K."/>
            <person name="Rhodes N."/>
            <person name="Thang M."/>
            <person name="Chan C."/>
        </authorList>
    </citation>
    <scope>NUCLEOTIDE SEQUENCE</scope>
</reference>
<dbReference type="PANTHER" id="PTHR20961">
    <property type="entry name" value="GLYCOSYLTRANSFERASE"/>
    <property type="match status" value="1"/>
</dbReference>
<evidence type="ECO:0000256" key="7">
    <source>
        <dbReference type="ARBA" id="ARBA00023180"/>
    </source>
</evidence>
<keyword evidence="6" id="KW-0472">Membrane</keyword>
<evidence type="ECO:0000256" key="2">
    <source>
        <dbReference type="ARBA" id="ARBA00022676"/>
    </source>
</evidence>
<dbReference type="PANTHER" id="PTHR20961:SF38">
    <property type="entry name" value="PROTEIN O-LINKED-MANNOSE BETA-1,4-N-ACETYLGLUCOSAMINYLTRANSFERASE 2"/>
    <property type="match status" value="1"/>
</dbReference>
<dbReference type="EMBL" id="CAJNDS010002075">
    <property type="protein sequence ID" value="CAE7307108.1"/>
    <property type="molecule type" value="Genomic_DNA"/>
</dbReference>
<gene>
    <name evidence="9" type="primary">EOGT</name>
    <name evidence="9" type="ORF">SNAT2548_LOCUS16135</name>
</gene>
<dbReference type="OrthoDB" id="440491at2759"/>
<comment type="caution">
    <text evidence="9">The sequence shown here is derived from an EMBL/GenBank/DDBJ whole genome shotgun (WGS) entry which is preliminary data.</text>
</comment>
<evidence type="ECO:0000256" key="4">
    <source>
        <dbReference type="ARBA" id="ARBA00022692"/>
    </source>
</evidence>
<evidence type="ECO:0000256" key="6">
    <source>
        <dbReference type="ARBA" id="ARBA00023136"/>
    </source>
</evidence>
<name>A0A812N7X4_9DINO</name>
<keyword evidence="10" id="KW-1185">Reference proteome</keyword>
<keyword evidence="5" id="KW-1133">Transmembrane helix</keyword>
<dbReference type="Proteomes" id="UP000604046">
    <property type="component" value="Unassembled WGS sequence"/>
</dbReference>
<dbReference type="AlphaFoldDB" id="A0A812N7X4"/>
<dbReference type="InterPro" id="IPR007657">
    <property type="entry name" value="Glycosyltransferase_61"/>
</dbReference>
<proteinExistence type="predicted"/>
<protein>
    <submittedName>
        <fullName evidence="9">EOGT protein</fullName>
    </submittedName>
</protein>
<dbReference type="Pfam" id="PF04577">
    <property type="entry name" value="Glyco_transf_61"/>
    <property type="match status" value="1"/>
</dbReference>
<keyword evidence="3" id="KW-0808">Transferase</keyword>
<evidence type="ECO:0000256" key="1">
    <source>
        <dbReference type="ARBA" id="ARBA00004167"/>
    </source>
</evidence>
<dbReference type="InterPro" id="IPR049625">
    <property type="entry name" value="Glyco_transf_61_cat"/>
</dbReference>
<evidence type="ECO:0000256" key="3">
    <source>
        <dbReference type="ARBA" id="ARBA00022679"/>
    </source>
</evidence>
<keyword evidence="7" id="KW-0325">Glycoprotein</keyword>
<evidence type="ECO:0000313" key="10">
    <source>
        <dbReference type="Proteomes" id="UP000604046"/>
    </source>
</evidence>
<keyword evidence="4" id="KW-0812">Transmembrane</keyword>